<dbReference type="AlphaFoldDB" id="A0A9Q4B1W2"/>
<dbReference type="RefSeq" id="WP_257821225.1">
    <property type="nucleotide sequence ID" value="NZ_JABXYM010000001.1"/>
</dbReference>
<keyword evidence="5" id="KW-1185">Reference proteome</keyword>
<keyword evidence="2" id="KW-0442">Lipid degradation</keyword>
<evidence type="ECO:0000256" key="2">
    <source>
        <dbReference type="PROSITE-ProRule" id="PRU01161"/>
    </source>
</evidence>
<dbReference type="PROSITE" id="PS51635">
    <property type="entry name" value="PNPLA"/>
    <property type="match status" value="1"/>
</dbReference>
<reference evidence="4" key="1">
    <citation type="submission" date="2020-06" db="EMBL/GenBank/DDBJ databases">
        <title>Insight into the genomes of haloalkaliphilic bacilli from Kenyan soda lakes.</title>
        <authorList>
            <person name="Mwirichia R."/>
            <person name="Villamizar G.C."/>
            <person name="Poehlein A."/>
            <person name="Mugweru J."/>
            <person name="Kipnyargis A."/>
            <person name="Kiplimo D."/>
            <person name="Orwa P."/>
            <person name="Daniel R."/>
        </authorList>
    </citation>
    <scope>NUCLEOTIDE SEQUENCE</scope>
    <source>
        <strain evidence="4">B1096_S55</strain>
    </source>
</reference>
<feature type="short sequence motif" description="DGA/G" evidence="2">
    <location>
        <begin position="184"/>
        <end position="186"/>
    </location>
</feature>
<feature type="active site" description="Nucleophile" evidence="2">
    <location>
        <position position="38"/>
    </location>
</feature>
<dbReference type="PANTHER" id="PTHR46394:SF1">
    <property type="entry name" value="PNPLA DOMAIN-CONTAINING PROTEIN"/>
    <property type="match status" value="1"/>
</dbReference>
<proteinExistence type="predicted"/>
<evidence type="ECO:0000256" key="1">
    <source>
        <dbReference type="ARBA" id="ARBA00023098"/>
    </source>
</evidence>
<dbReference type="GO" id="GO:0016042">
    <property type="term" value="P:lipid catabolic process"/>
    <property type="evidence" value="ECO:0007669"/>
    <property type="project" value="UniProtKB-UniRule"/>
</dbReference>
<protein>
    <submittedName>
        <fullName evidence="4">Patatin-like phospholipase family protein</fullName>
    </submittedName>
</protein>
<dbReference type="PANTHER" id="PTHR46394">
    <property type="entry name" value="ANNEXIN"/>
    <property type="match status" value="1"/>
</dbReference>
<gene>
    <name evidence="4" type="ORF">HXA33_08965</name>
</gene>
<keyword evidence="2" id="KW-0378">Hydrolase</keyword>
<dbReference type="SUPFAM" id="SSF52151">
    <property type="entry name" value="FabD/lysophospholipase-like"/>
    <property type="match status" value="1"/>
</dbReference>
<keyword evidence="1 2" id="KW-0443">Lipid metabolism</keyword>
<dbReference type="CDD" id="cd07207">
    <property type="entry name" value="Pat_ExoU_VipD_like"/>
    <property type="match status" value="1"/>
</dbReference>
<organism evidence="4 5">
    <name type="scientific">Salipaludibacillus agaradhaerens</name>
    <name type="common">Bacillus agaradhaerens</name>
    <dbReference type="NCBI Taxonomy" id="76935"/>
    <lineage>
        <taxon>Bacteria</taxon>
        <taxon>Bacillati</taxon>
        <taxon>Bacillota</taxon>
        <taxon>Bacilli</taxon>
        <taxon>Bacillales</taxon>
        <taxon>Bacillaceae</taxon>
    </lineage>
</organism>
<name>A0A9Q4B1W2_SALAG</name>
<dbReference type="GO" id="GO:0016787">
    <property type="term" value="F:hydrolase activity"/>
    <property type="evidence" value="ECO:0007669"/>
    <property type="project" value="UniProtKB-UniRule"/>
</dbReference>
<feature type="active site" description="Proton acceptor" evidence="2">
    <location>
        <position position="184"/>
    </location>
</feature>
<accession>A0A9Q4B1W2</accession>
<dbReference type="Pfam" id="PF01734">
    <property type="entry name" value="Patatin"/>
    <property type="match status" value="1"/>
</dbReference>
<dbReference type="InterPro" id="IPR052580">
    <property type="entry name" value="Lipid_Hydrolase"/>
</dbReference>
<feature type="short sequence motif" description="GXSXG" evidence="2">
    <location>
        <begin position="36"/>
        <end position="40"/>
    </location>
</feature>
<feature type="domain" description="PNPLA" evidence="3">
    <location>
        <begin position="5"/>
        <end position="197"/>
    </location>
</feature>
<sequence length="295" mass="32937">MQVDGVFAGGGMKALAFVGALEVLAEKDINFKRTAGTSAGALTAAFIKAGYHADDIYQLFSDLDTKHFLDSRPLGTIFPLIKWLSLYSRMGLYKGHTFEKWVEDALAIKGIKTFNDLPNGCLKMVASDMTYGRFIVLPDDLPQYGYDAGQFSVAKAIRMSCSLPFFFEPVKLKNDKGEDSIIVDGGVLSNFPLWLFMRKGKKRERPILGLRLAPEYEDIPPRTIKNSLSLLLSMFDTMRSAHDQRYVAKKDAKDIVFIPVEGAGVTNFGMNEKEKKQLVNLGRETTAAFLKSWSY</sequence>
<comment type="caution">
    <text evidence="4">The sequence shown here is derived from an EMBL/GenBank/DDBJ whole genome shotgun (WGS) entry which is preliminary data.</text>
</comment>
<dbReference type="InterPro" id="IPR016035">
    <property type="entry name" value="Acyl_Trfase/lysoPLipase"/>
</dbReference>
<evidence type="ECO:0000313" key="4">
    <source>
        <dbReference type="EMBL" id="MCR6096686.1"/>
    </source>
</evidence>
<dbReference type="EMBL" id="JABXYM010000001">
    <property type="protein sequence ID" value="MCR6096686.1"/>
    <property type="molecule type" value="Genomic_DNA"/>
</dbReference>
<evidence type="ECO:0000259" key="3">
    <source>
        <dbReference type="PROSITE" id="PS51635"/>
    </source>
</evidence>
<dbReference type="InterPro" id="IPR002641">
    <property type="entry name" value="PNPLA_dom"/>
</dbReference>
<dbReference type="Gene3D" id="3.40.1090.10">
    <property type="entry name" value="Cytosolic phospholipase A2 catalytic domain"/>
    <property type="match status" value="2"/>
</dbReference>
<evidence type="ECO:0000313" key="5">
    <source>
        <dbReference type="Proteomes" id="UP001057753"/>
    </source>
</evidence>
<dbReference type="Proteomes" id="UP001057753">
    <property type="component" value="Unassembled WGS sequence"/>
</dbReference>
<comment type="caution">
    <text evidence="2">Lacks conserved residue(s) required for the propagation of feature annotation.</text>
</comment>